<proteinExistence type="predicted"/>
<reference evidence="2" key="1">
    <citation type="journal article" date="2023" name="Mol. Phylogenet. Evol.">
        <title>Genome-scale phylogeny and comparative genomics of the fungal order Sordariales.</title>
        <authorList>
            <person name="Hensen N."/>
            <person name="Bonometti L."/>
            <person name="Westerberg I."/>
            <person name="Brannstrom I.O."/>
            <person name="Guillou S."/>
            <person name="Cros-Aarteil S."/>
            <person name="Calhoun S."/>
            <person name="Haridas S."/>
            <person name="Kuo A."/>
            <person name="Mondo S."/>
            <person name="Pangilinan J."/>
            <person name="Riley R."/>
            <person name="LaButti K."/>
            <person name="Andreopoulos B."/>
            <person name="Lipzen A."/>
            <person name="Chen C."/>
            <person name="Yan M."/>
            <person name="Daum C."/>
            <person name="Ng V."/>
            <person name="Clum A."/>
            <person name="Steindorff A."/>
            <person name="Ohm R.A."/>
            <person name="Martin F."/>
            <person name="Silar P."/>
            <person name="Natvig D.O."/>
            <person name="Lalanne C."/>
            <person name="Gautier V."/>
            <person name="Ament-Velasquez S.L."/>
            <person name="Kruys A."/>
            <person name="Hutchinson M.I."/>
            <person name="Powell A.J."/>
            <person name="Barry K."/>
            <person name="Miller A.N."/>
            <person name="Grigoriev I.V."/>
            <person name="Debuchy R."/>
            <person name="Gladieux P."/>
            <person name="Hiltunen Thoren M."/>
            <person name="Johannesson H."/>
        </authorList>
    </citation>
    <scope>NUCLEOTIDE SEQUENCE</scope>
    <source>
        <strain evidence="2">CBS 168.71</strain>
    </source>
</reference>
<sequence>MVHAVLPALIPDIRKIYEAYFASFDNEQMGNIMLGILFPGGVDSEEFRAAHAAGTLDWWHKSDTQYTYKCVDMDTAEIVGMGLIDVYIKPRTEEERKNGGVPWLAGEQRERAEKVLNPLWEVREKLFGGRPYIYTHVIGVAPEHQGKKAGAAIVSFGIDLCNRTGLPMYFEASPTSVNMYEKFGYERLDETIVHKAELLGTEKDVVVPLMVRMPKRAGGMTFREWREKGYPDFGKLGTPAATSGLWRQK</sequence>
<dbReference type="PANTHER" id="PTHR42791">
    <property type="entry name" value="GNAT FAMILY ACETYLTRANSFERASE"/>
    <property type="match status" value="1"/>
</dbReference>
<name>A0AAE0HLZ9_9PEZI</name>
<dbReference type="InterPro" id="IPR052523">
    <property type="entry name" value="Trichothecene_AcTrans"/>
</dbReference>
<accession>A0AAE0HLZ9</accession>
<gene>
    <name evidence="2" type="ORF">B0H64DRAFT_416899</name>
</gene>
<feature type="domain" description="N-acetyltransferase" evidence="1">
    <location>
        <begin position="72"/>
        <end position="185"/>
    </location>
</feature>
<evidence type="ECO:0000259" key="1">
    <source>
        <dbReference type="Pfam" id="PF00583"/>
    </source>
</evidence>
<comment type="caution">
    <text evidence="2">The sequence shown here is derived from an EMBL/GenBank/DDBJ whole genome shotgun (WGS) entry which is preliminary data.</text>
</comment>
<evidence type="ECO:0000313" key="2">
    <source>
        <dbReference type="EMBL" id="KAK3298101.1"/>
    </source>
</evidence>
<dbReference type="Proteomes" id="UP001278766">
    <property type="component" value="Unassembled WGS sequence"/>
</dbReference>
<dbReference type="EMBL" id="JAUEPN010000003">
    <property type="protein sequence ID" value="KAK3298101.1"/>
    <property type="molecule type" value="Genomic_DNA"/>
</dbReference>
<keyword evidence="3" id="KW-1185">Reference proteome</keyword>
<dbReference type="AlphaFoldDB" id="A0AAE0HLZ9"/>
<protein>
    <submittedName>
        <fullName evidence="2">GNAT family acetyltransferase</fullName>
    </submittedName>
</protein>
<dbReference type="InterPro" id="IPR016181">
    <property type="entry name" value="Acyl_CoA_acyltransferase"/>
</dbReference>
<dbReference type="InterPro" id="IPR000182">
    <property type="entry name" value="GNAT_dom"/>
</dbReference>
<dbReference type="Gene3D" id="3.40.630.30">
    <property type="match status" value="1"/>
</dbReference>
<organism evidence="2 3">
    <name type="scientific">Chaetomium fimeti</name>
    <dbReference type="NCBI Taxonomy" id="1854472"/>
    <lineage>
        <taxon>Eukaryota</taxon>
        <taxon>Fungi</taxon>
        <taxon>Dikarya</taxon>
        <taxon>Ascomycota</taxon>
        <taxon>Pezizomycotina</taxon>
        <taxon>Sordariomycetes</taxon>
        <taxon>Sordariomycetidae</taxon>
        <taxon>Sordariales</taxon>
        <taxon>Chaetomiaceae</taxon>
        <taxon>Chaetomium</taxon>
    </lineage>
</organism>
<dbReference type="PANTHER" id="PTHR42791:SF17">
    <property type="entry name" value="ACETYLTRANSFERASE, GNAT FAMILY FAMILY (AFU_ORTHOLOGUE AFUA_8G05690)"/>
    <property type="match status" value="1"/>
</dbReference>
<dbReference type="GeneID" id="87842150"/>
<dbReference type="Pfam" id="PF00583">
    <property type="entry name" value="Acetyltransf_1"/>
    <property type="match status" value="1"/>
</dbReference>
<dbReference type="RefSeq" id="XP_062661615.1">
    <property type="nucleotide sequence ID" value="XM_062805202.1"/>
</dbReference>
<evidence type="ECO:0000313" key="3">
    <source>
        <dbReference type="Proteomes" id="UP001278766"/>
    </source>
</evidence>
<dbReference type="GO" id="GO:0016747">
    <property type="term" value="F:acyltransferase activity, transferring groups other than amino-acyl groups"/>
    <property type="evidence" value="ECO:0007669"/>
    <property type="project" value="InterPro"/>
</dbReference>
<reference evidence="2" key="2">
    <citation type="submission" date="2023-06" db="EMBL/GenBank/DDBJ databases">
        <authorList>
            <consortium name="Lawrence Berkeley National Laboratory"/>
            <person name="Haridas S."/>
            <person name="Hensen N."/>
            <person name="Bonometti L."/>
            <person name="Westerberg I."/>
            <person name="Brannstrom I.O."/>
            <person name="Guillou S."/>
            <person name="Cros-Aarteil S."/>
            <person name="Calhoun S."/>
            <person name="Kuo A."/>
            <person name="Mondo S."/>
            <person name="Pangilinan J."/>
            <person name="Riley R."/>
            <person name="Labutti K."/>
            <person name="Andreopoulos B."/>
            <person name="Lipzen A."/>
            <person name="Chen C."/>
            <person name="Yanf M."/>
            <person name="Daum C."/>
            <person name="Ng V."/>
            <person name="Clum A."/>
            <person name="Steindorff A."/>
            <person name="Ohm R."/>
            <person name="Martin F."/>
            <person name="Silar P."/>
            <person name="Natvig D."/>
            <person name="Lalanne C."/>
            <person name="Gautier V."/>
            <person name="Ament-Velasquez S.L."/>
            <person name="Kruys A."/>
            <person name="Hutchinson M.I."/>
            <person name="Powell A.J."/>
            <person name="Barry K."/>
            <person name="Miller A.N."/>
            <person name="Grigoriev I.V."/>
            <person name="Debuchy R."/>
            <person name="Gladieux P."/>
            <person name="Thoren M.H."/>
            <person name="Johannesson H."/>
        </authorList>
    </citation>
    <scope>NUCLEOTIDE SEQUENCE</scope>
    <source>
        <strain evidence="2">CBS 168.71</strain>
    </source>
</reference>
<dbReference type="SUPFAM" id="SSF55729">
    <property type="entry name" value="Acyl-CoA N-acyltransferases (Nat)"/>
    <property type="match status" value="1"/>
</dbReference>